<dbReference type="SUPFAM" id="SSF52540">
    <property type="entry name" value="P-loop containing nucleoside triphosphate hydrolases"/>
    <property type="match status" value="1"/>
</dbReference>
<feature type="non-terminal residue" evidence="11">
    <location>
        <position position="569"/>
    </location>
</feature>
<feature type="transmembrane region" description="Helical" evidence="9">
    <location>
        <begin position="151"/>
        <end position="169"/>
    </location>
</feature>
<dbReference type="PANTHER" id="PTHR24223">
    <property type="entry name" value="ATP-BINDING CASSETTE SUB-FAMILY C"/>
    <property type="match status" value="1"/>
</dbReference>
<evidence type="ECO:0000313" key="11">
    <source>
        <dbReference type="EMBL" id="KDO17284.1"/>
    </source>
</evidence>
<dbReference type="SUPFAM" id="SSF90123">
    <property type="entry name" value="ABC transporter transmembrane region"/>
    <property type="match status" value="1"/>
</dbReference>
<keyword evidence="4" id="KW-0677">Repeat</keyword>
<dbReference type="Proteomes" id="UP000030745">
    <property type="component" value="Unassembled WGS sequence"/>
</dbReference>
<keyword evidence="6" id="KW-0067">ATP-binding</keyword>
<feature type="transmembrane region" description="Helical" evidence="9">
    <location>
        <begin position="252"/>
        <end position="273"/>
    </location>
</feature>
<proteinExistence type="predicted"/>
<gene>
    <name evidence="11" type="ORF">SPRG_17282</name>
</gene>
<dbReference type="PROSITE" id="PS50929">
    <property type="entry name" value="ABC_TM1F"/>
    <property type="match status" value="1"/>
</dbReference>
<sequence>MVTLWQKRRCSQTFFGTMATEYVALKSPREPRAAAVDRLHPMETSSWLGILLIAWMDKLIRHGATTPLDEADVWPLAPADSAAALSDRFAVQWAREKVVHKAMWRTLARRSLLTIGLYLLYSFLMLLQPIVIKSLLQIIQGKPTSLGLESGYGLAALLTILSFVSVTVIDFGQYLSSTLGCNAKTIVTDAVYRKSLRLSALAKRSLSSGEIVTLSSVDSERLFQAYLLGAWTFAAPVAVLAIFIMLGVEMGYLVGLLGGLFMFLMLYVGHVSAASVGDVRSRLLAVQAERVKLTNELLQGVRVVKMYGWEHNLEAAIDVIRTHELALLKQYQARRIFNTVALYSTPVLSLALCLLIYAAQGNALSAEIAFFALAYMNAARLPCTAFSNAIVFLQEAKASCDRIGRFLNADELEDEALVPSISSDAPVVDIIDGDFGWSLSHDGNDALTLRNIHLHLAPASLTIVVGAVGSGKSSLVSALLGEIHQVRGTRHVTGNVAYVSQEPWIQHDTLRNNILFADAFDDAKYSAVLSACQLTSDVRMLPDGDRTEIGERGINLSGGQKARVSLARA</sequence>
<dbReference type="InterPro" id="IPR044746">
    <property type="entry name" value="ABCC_6TM_D1"/>
</dbReference>
<keyword evidence="8 9" id="KW-0472">Membrane</keyword>
<feature type="transmembrane region" description="Helical" evidence="9">
    <location>
        <begin position="111"/>
        <end position="131"/>
    </location>
</feature>
<dbReference type="GO" id="GO:0005524">
    <property type="term" value="F:ATP binding"/>
    <property type="evidence" value="ECO:0007669"/>
    <property type="project" value="UniProtKB-KW"/>
</dbReference>
<dbReference type="CDD" id="cd18579">
    <property type="entry name" value="ABC_6TM_ABCC_D1"/>
    <property type="match status" value="1"/>
</dbReference>
<evidence type="ECO:0000256" key="4">
    <source>
        <dbReference type="ARBA" id="ARBA00022737"/>
    </source>
</evidence>
<feature type="domain" description="ABC transmembrane type-1" evidence="10">
    <location>
        <begin position="112"/>
        <end position="395"/>
    </location>
</feature>
<keyword evidence="2" id="KW-0813">Transport</keyword>
<evidence type="ECO:0000256" key="3">
    <source>
        <dbReference type="ARBA" id="ARBA00022692"/>
    </source>
</evidence>
<comment type="subcellular location">
    <subcellularLocation>
        <location evidence="1">Endomembrane system</location>
        <topology evidence="1">Multi-pass membrane protein</topology>
    </subcellularLocation>
</comment>
<dbReference type="AlphaFoldDB" id="A0A067BFX7"/>
<dbReference type="Gene3D" id="1.20.1560.10">
    <property type="entry name" value="ABC transporter type 1, transmembrane domain"/>
    <property type="match status" value="1"/>
</dbReference>
<dbReference type="GO" id="GO:0016020">
    <property type="term" value="C:membrane"/>
    <property type="evidence" value="ECO:0007669"/>
    <property type="project" value="InterPro"/>
</dbReference>
<dbReference type="GO" id="GO:0012505">
    <property type="term" value="C:endomembrane system"/>
    <property type="evidence" value="ECO:0007669"/>
    <property type="project" value="UniProtKB-SubCell"/>
</dbReference>
<evidence type="ECO:0000256" key="7">
    <source>
        <dbReference type="ARBA" id="ARBA00022989"/>
    </source>
</evidence>
<evidence type="ECO:0000256" key="5">
    <source>
        <dbReference type="ARBA" id="ARBA00022741"/>
    </source>
</evidence>
<dbReference type="InterPro" id="IPR050173">
    <property type="entry name" value="ABC_transporter_C-like"/>
</dbReference>
<protein>
    <recommendedName>
        <fullName evidence="10">ABC transmembrane type-1 domain-containing protein</fullName>
    </recommendedName>
</protein>
<dbReference type="Pfam" id="PF00005">
    <property type="entry name" value="ABC_tran"/>
    <property type="match status" value="1"/>
</dbReference>
<evidence type="ECO:0000313" key="12">
    <source>
        <dbReference type="Proteomes" id="UP000030745"/>
    </source>
</evidence>
<evidence type="ECO:0000256" key="9">
    <source>
        <dbReference type="SAM" id="Phobius"/>
    </source>
</evidence>
<keyword evidence="5" id="KW-0547">Nucleotide-binding</keyword>
<dbReference type="VEuPathDB" id="FungiDB:SPRG_17282"/>
<dbReference type="GO" id="GO:0140359">
    <property type="term" value="F:ABC-type transporter activity"/>
    <property type="evidence" value="ECO:0007669"/>
    <property type="project" value="InterPro"/>
</dbReference>
<dbReference type="Pfam" id="PF00664">
    <property type="entry name" value="ABC_membrane"/>
    <property type="match status" value="1"/>
</dbReference>
<keyword evidence="12" id="KW-1185">Reference proteome</keyword>
<evidence type="ECO:0000259" key="10">
    <source>
        <dbReference type="PROSITE" id="PS50929"/>
    </source>
</evidence>
<dbReference type="InterPro" id="IPR036640">
    <property type="entry name" value="ABC1_TM_sf"/>
</dbReference>
<keyword evidence="3 9" id="KW-0812">Transmembrane</keyword>
<evidence type="ECO:0000256" key="2">
    <source>
        <dbReference type="ARBA" id="ARBA00022448"/>
    </source>
</evidence>
<dbReference type="OMA" id="ANVACER"/>
<dbReference type="InterPro" id="IPR011527">
    <property type="entry name" value="ABC1_TM_dom"/>
</dbReference>
<feature type="transmembrane region" description="Helical" evidence="9">
    <location>
        <begin position="336"/>
        <end position="359"/>
    </location>
</feature>
<organism evidence="11 12">
    <name type="scientific">Saprolegnia parasitica (strain CBS 223.65)</name>
    <dbReference type="NCBI Taxonomy" id="695850"/>
    <lineage>
        <taxon>Eukaryota</taxon>
        <taxon>Sar</taxon>
        <taxon>Stramenopiles</taxon>
        <taxon>Oomycota</taxon>
        <taxon>Saprolegniomycetes</taxon>
        <taxon>Saprolegniales</taxon>
        <taxon>Saprolegniaceae</taxon>
        <taxon>Saprolegnia</taxon>
    </lineage>
</organism>
<evidence type="ECO:0000256" key="8">
    <source>
        <dbReference type="ARBA" id="ARBA00023136"/>
    </source>
</evidence>
<dbReference type="EMBL" id="KK583712">
    <property type="protein sequence ID" value="KDO17284.1"/>
    <property type="molecule type" value="Genomic_DNA"/>
</dbReference>
<accession>A0A067BFX7</accession>
<evidence type="ECO:0000256" key="6">
    <source>
        <dbReference type="ARBA" id="ARBA00022840"/>
    </source>
</evidence>
<dbReference type="PANTHER" id="PTHR24223:SF443">
    <property type="entry name" value="MULTIDRUG-RESISTANCE LIKE PROTEIN 1, ISOFORM I"/>
    <property type="match status" value="1"/>
</dbReference>
<name>A0A067BFX7_SAPPC</name>
<dbReference type="STRING" id="695850.A0A067BFX7"/>
<dbReference type="Gene3D" id="3.40.50.300">
    <property type="entry name" value="P-loop containing nucleotide triphosphate hydrolases"/>
    <property type="match status" value="1"/>
</dbReference>
<dbReference type="GO" id="GO:0016887">
    <property type="term" value="F:ATP hydrolysis activity"/>
    <property type="evidence" value="ECO:0007669"/>
    <property type="project" value="InterPro"/>
</dbReference>
<dbReference type="KEGG" id="spar:SPRG_17282"/>
<evidence type="ECO:0000256" key="1">
    <source>
        <dbReference type="ARBA" id="ARBA00004127"/>
    </source>
</evidence>
<dbReference type="OrthoDB" id="77998at2759"/>
<dbReference type="GeneID" id="24138831"/>
<reference evidence="11 12" key="1">
    <citation type="journal article" date="2013" name="PLoS Genet.">
        <title>Distinctive expansion of potential virulence genes in the genome of the oomycete fish pathogen Saprolegnia parasitica.</title>
        <authorList>
            <person name="Jiang R.H."/>
            <person name="de Bruijn I."/>
            <person name="Haas B.J."/>
            <person name="Belmonte R."/>
            <person name="Lobach L."/>
            <person name="Christie J."/>
            <person name="van den Ackerveken G."/>
            <person name="Bottin A."/>
            <person name="Bulone V."/>
            <person name="Diaz-Moreno S.M."/>
            <person name="Dumas B."/>
            <person name="Fan L."/>
            <person name="Gaulin E."/>
            <person name="Govers F."/>
            <person name="Grenville-Briggs L.J."/>
            <person name="Horner N.R."/>
            <person name="Levin J.Z."/>
            <person name="Mammella M."/>
            <person name="Meijer H.J."/>
            <person name="Morris P."/>
            <person name="Nusbaum C."/>
            <person name="Oome S."/>
            <person name="Phillips A.J."/>
            <person name="van Rooyen D."/>
            <person name="Rzeszutek E."/>
            <person name="Saraiva M."/>
            <person name="Secombes C.J."/>
            <person name="Seidl M.F."/>
            <person name="Snel B."/>
            <person name="Stassen J.H."/>
            <person name="Sykes S."/>
            <person name="Tripathy S."/>
            <person name="van den Berg H."/>
            <person name="Vega-Arreguin J.C."/>
            <person name="Wawra S."/>
            <person name="Young S.K."/>
            <person name="Zeng Q."/>
            <person name="Dieguez-Uribeondo J."/>
            <person name="Russ C."/>
            <person name="Tyler B.M."/>
            <person name="van West P."/>
        </authorList>
    </citation>
    <scope>NUCLEOTIDE SEQUENCE [LARGE SCALE GENOMIC DNA]</scope>
    <source>
        <strain evidence="11 12">CBS 223.65</strain>
    </source>
</reference>
<dbReference type="InterPro" id="IPR027417">
    <property type="entry name" value="P-loop_NTPase"/>
</dbReference>
<dbReference type="InterPro" id="IPR003439">
    <property type="entry name" value="ABC_transporter-like_ATP-bd"/>
</dbReference>
<keyword evidence="7 9" id="KW-1133">Transmembrane helix</keyword>
<feature type="transmembrane region" description="Helical" evidence="9">
    <location>
        <begin position="225"/>
        <end position="246"/>
    </location>
</feature>
<dbReference type="RefSeq" id="XP_012212006.1">
    <property type="nucleotide sequence ID" value="XM_012356616.1"/>
</dbReference>